<feature type="compositionally biased region" description="Basic residues" evidence="1">
    <location>
        <begin position="154"/>
        <end position="164"/>
    </location>
</feature>
<feature type="region of interest" description="Disordered" evidence="1">
    <location>
        <begin position="152"/>
        <end position="171"/>
    </location>
</feature>
<evidence type="ECO:0000313" key="3">
    <source>
        <dbReference type="Proteomes" id="UP000182235"/>
    </source>
</evidence>
<dbReference type="OrthoDB" id="37659at2759"/>
<proteinExistence type="predicted"/>
<dbReference type="EMBL" id="LGRN01000258">
    <property type="protein sequence ID" value="OJD13924.1"/>
    <property type="molecule type" value="Genomic_DNA"/>
</dbReference>
<keyword evidence="3" id="KW-1185">Reference proteome</keyword>
<protein>
    <submittedName>
        <fullName evidence="2">Uncharacterized protein</fullName>
    </submittedName>
</protein>
<sequence>MYSTPPPYTARRLKPTPNFHYSPYDQNLIRLSTVPLVAAIYDNPGIKHWNLFIDAENNAEKTVIHLLGARQRYFCDVRTPLDARISNSLIELCTPCEIDATEIDSINDIAWDIPVRNEESDLVARILSSIFRIDLKKRKLLMPATAIISATRTSSRHNGSHGSRRLSWNTVSGYESGKGPLGGATI</sequence>
<reference evidence="2 3" key="1">
    <citation type="submission" date="2015-07" db="EMBL/GenBank/DDBJ databases">
        <title>Emmonsia species relationships and genome sequence.</title>
        <authorList>
            <consortium name="The Broad Institute Genomics Platform"/>
            <person name="Cuomo C.A."/>
            <person name="Munoz J.F."/>
            <person name="Imamovic A."/>
            <person name="Priest M.E."/>
            <person name="Young S."/>
            <person name="Clay O.K."/>
            <person name="McEwen J.G."/>
        </authorList>
    </citation>
    <scope>NUCLEOTIDE SEQUENCE [LARGE SCALE GENOMIC DNA]</scope>
    <source>
        <strain evidence="2 3">UAMH 9510</strain>
    </source>
</reference>
<dbReference type="AlphaFoldDB" id="A0A1J9QDA3"/>
<dbReference type="VEuPathDB" id="FungiDB:AJ78_05687"/>
<comment type="caution">
    <text evidence="2">The sequence shown here is derived from an EMBL/GenBank/DDBJ whole genome shotgun (WGS) entry which is preliminary data.</text>
</comment>
<dbReference type="Proteomes" id="UP000182235">
    <property type="component" value="Unassembled WGS sequence"/>
</dbReference>
<gene>
    <name evidence="2" type="ORF">AJ78_05687</name>
</gene>
<name>A0A1J9QDA3_9EURO</name>
<organism evidence="2 3">
    <name type="scientific">Emergomyces pasteurianus Ep9510</name>
    <dbReference type="NCBI Taxonomy" id="1447872"/>
    <lineage>
        <taxon>Eukaryota</taxon>
        <taxon>Fungi</taxon>
        <taxon>Dikarya</taxon>
        <taxon>Ascomycota</taxon>
        <taxon>Pezizomycotina</taxon>
        <taxon>Eurotiomycetes</taxon>
        <taxon>Eurotiomycetidae</taxon>
        <taxon>Onygenales</taxon>
        <taxon>Ajellomycetaceae</taxon>
        <taxon>Emergomyces</taxon>
    </lineage>
</organism>
<evidence type="ECO:0000313" key="2">
    <source>
        <dbReference type="EMBL" id="OJD13924.1"/>
    </source>
</evidence>
<accession>A0A1J9QDA3</accession>
<evidence type="ECO:0000256" key="1">
    <source>
        <dbReference type="SAM" id="MobiDB-lite"/>
    </source>
</evidence>